<keyword evidence="2" id="KW-1185">Reference proteome</keyword>
<comment type="caution">
    <text evidence="1">The sequence shown here is derived from an EMBL/GenBank/DDBJ whole genome shotgun (WGS) entry which is preliminary data.</text>
</comment>
<proteinExistence type="predicted"/>
<evidence type="ECO:0000313" key="2">
    <source>
        <dbReference type="Proteomes" id="UP000823674"/>
    </source>
</evidence>
<evidence type="ECO:0008006" key="3">
    <source>
        <dbReference type="Google" id="ProtNLM"/>
    </source>
</evidence>
<dbReference type="Proteomes" id="UP000823674">
    <property type="component" value="Chromosome A09"/>
</dbReference>
<name>A0ABQ7LCD7_BRACM</name>
<evidence type="ECO:0000313" key="1">
    <source>
        <dbReference type="EMBL" id="KAG5384241.1"/>
    </source>
</evidence>
<dbReference type="EMBL" id="JADBGQ010000008">
    <property type="protein sequence ID" value="KAG5384241.1"/>
    <property type="molecule type" value="Genomic_DNA"/>
</dbReference>
<gene>
    <name evidence="1" type="primary">A09g507870.1_BraROA</name>
    <name evidence="1" type="ORF">IGI04_035711</name>
</gene>
<organism evidence="1 2">
    <name type="scientific">Brassica rapa subsp. trilocularis</name>
    <dbReference type="NCBI Taxonomy" id="1813537"/>
    <lineage>
        <taxon>Eukaryota</taxon>
        <taxon>Viridiplantae</taxon>
        <taxon>Streptophyta</taxon>
        <taxon>Embryophyta</taxon>
        <taxon>Tracheophyta</taxon>
        <taxon>Spermatophyta</taxon>
        <taxon>Magnoliopsida</taxon>
        <taxon>eudicotyledons</taxon>
        <taxon>Gunneridae</taxon>
        <taxon>Pentapetalae</taxon>
        <taxon>rosids</taxon>
        <taxon>malvids</taxon>
        <taxon>Brassicales</taxon>
        <taxon>Brassicaceae</taxon>
        <taxon>Brassiceae</taxon>
        <taxon>Brassica</taxon>
    </lineage>
</organism>
<accession>A0ABQ7LCD7</accession>
<protein>
    <recommendedName>
        <fullName evidence="3">Reverse transcriptase domain-containing protein</fullName>
    </recommendedName>
</protein>
<sequence length="772" mass="89056">MSPIHEGFQQFHEACSHIHPVERLGLEVSCLAECLRPASARRPLFWIRPMYPLRRSVLGDLVYVRRGTRVLRGPGLVSRFSFGGIRGRPCGAVDIGSLKIPRDRPNRRFNEPFKTSQGEADPKRRFLQFDVQDICDNFEKEMMKALKDVSKIHMKSTSTRAHVAKSSLFISKKAKGKSENHVEEFKTFSDPLTIFDEYEEELIENLMSCEEKLTVLQSEHPSSLVLSPQVFEEEPLDYPHQRPRFDTRKPLDEDLGLIFDEEDEPDPVFDEEATSITSIVMKSHVCFDPGTTHVPLSPDLQEHCKQFDLLHYQPEMFVKISSLGVIRFGLEKVKDFCVSKSVFESMINSFKIFELDELLDQPRFQKDNGINSGVILSFDHFLKHSKDIDHFEKSLEFDLKQTDFCARKSFDSFVFKENGFDLSSSKYALITDDLFASSLSLDDVEKDMHVLKMNNIIAHLDKILVCNVYFDVHLERLKCVLLVLGKEILFFDLNKYMSCTFDPGLVASVFSIQERQVQPLRNERIDRAQQLEIWRSFVVKTSCLGDASDRGSVQNGYPNFRKVFCHESNFLGKPTHQGFTEAWNHLKLFTEEGVINFPNRKFSCPSIREYQTSKGDLGTRKKWPDLEPILHEPKVFTQSTSCPNQKHCKDHGLITSAHHENILNPRISKRKHIFTWLKTVLPKSFPDLFSLSCALKEIWKLGKPKFPRGPGDLLIPHAKQSEHEITTTKYKNPWARELSAKFLVLATLRRLNLIELQFEITKTEICLNRSKC</sequence>
<reference evidence="1 2" key="1">
    <citation type="submission" date="2021-03" db="EMBL/GenBank/DDBJ databases">
        <authorList>
            <person name="King G.J."/>
            <person name="Bancroft I."/>
            <person name="Baten A."/>
            <person name="Bloomfield J."/>
            <person name="Borpatragohain P."/>
            <person name="He Z."/>
            <person name="Irish N."/>
            <person name="Irwin J."/>
            <person name="Liu K."/>
            <person name="Mauleon R.P."/>
            <person name="Moore J."/>
            <person name="Morris R."/>
            <person name="Ostergaard L."/>
            <person name="Wang B."/>
            <person name="Wells R."/>
        </authorList>
    </citation>
    <scope>NUCLEOTIDE SEQUENCE [LARGE SCALE GENOMIC DNA]</scope>
    <source>
        <strain evidence="1">R-o-18</strain>
        <tissue evidence="1">Leaf</tissue>
    </source>
</reference>